<feature type="non-terminal residue" evidence="1">
    <location>
        <position position="31"/>
    </location>
</feature>
<sequence>MRVTLDYDGVGFTPKFRTTVAWLVLNVISRG</sequence>
<name>X1PFH9_9ZZZZ</name>
<evidence type="ECO:0000313" key="1">
    <source>
        <dbReference type="EMBL" id="GAI37790.1"/>
    </source>
</evidence>
<dbReference type="AlphaFoldDB" id="X1PFH9"/>
<protein>
    <submittedName>
        <fullName evidence="1">Uncharacterized protein</fullName>
    </submittedName>
</protein>
<organism evidence="1">
    <name type="scientific">marine sediment metagenome</name>
    <dbReference type="NCBI Taxonomy" id="412755"/>
    <lineage>
        <taxon>unclassified sequences</taxon>
        <taxon>metagenomes</taxon>
        <taxon>ecological metagenomes</taxon>
    </lineage>
</organism>
<dbReference type="EMBL" id="BARV01027483">
    <property type="protein sequence ID" value="GAI37790.1"/>
    <property type="molecule type" value="Genomic_DNA"/>
</dbReference>
<accession>X1PFH9</accession>
<gene>
    <name evidence="1" type="ORF">S06H3_44217</name>
</gene>
<reference evidence="1" key="1">
    <citation type="journal article" date="2014" name="Front. Microbiol.">
        <title>High frequency of phylogenetically diverse reductive dehalogenase-homologous genes in deep subseafloor sedimentary metagenomes.</title>
        <authorList>
            <person name="Kawai M."/>
            <person name="Futagami T."/>
            <person name="Toyoda A."/>
            <person name="Takaki Y."/>
            <person name="Nishi S."/>
            <person name="Hori S."/>
            <person name="Arai W."/>
            <person name="Tsubouchi T."/>
            <person name="Morono Y."/>
            <person name="Uchiyama I."/>
            <person name="Ito T."/>
            <person name="Fujiyama A."/>
            <person name="Inagaki F."/>
            <person name="Takami H."/>
        </authorList>
    </citation>
    <scope>NUCLEOTIDE SEQUENCE</scope>
    <source>
        <strain evidence="1">Expedition CK06-06</strain>
    </source>
</reference>
<proteinExistence type="predicted"/>
<comment type="caution">
    <text evidence="1">The sequence shown here is derived from an EMBL/GenBank/DDBJ whole genome shotgun (WGS) entry which is preliminary data.</text>
</comment>